<evidence type="ECO:0000313" key="2">
    <source>
        <dbReference type="Proteomes" id="UP000464787"/>
    </source>
</evidence>
<protein>
    <submittedName>
        <fullName evidence="1">DUF1993 family protein</fullName>
    </submittedName>
</protein>
<dbReference type="EMBL" id="CP047650">
    <property type="protein sequence ID" value="QHJ01253.1"/>
    <property type="molecule type" value="Genomic_DNA"/>
</dbReference>
<dbReference type="PANTHER" id="PTHR36922">
    <property type="entry name" value="BLL2446 PROTEIN"/>
    <property type="match status" value="1"/>
</dbReference>
<name>A0A857JE83_9BURK</name>
<dbReference type="KEGG" id="xyk:GT347_26645"/>
<sequence>MSLSMYDASSTVFRHSLGQLAHVLEKAAADASARKIAPAVLVQARLAPDMLPLSGQVQIACDTAKLAVSRLSGQKAPAFEDTETDFEQLAERIRKTLDFIASVPAEAFAGSEDIAVTVGSGERARSFTGQPYLLHFALPNFFFHVTTAYAILRHNGVPVGKSDYLGKP</sequence>
<reference evidence="1 2" key="1">
    <citation type="submission" date="2020-01" db="EMBL/GenBank/DDBJ databases">
        <title>Genome sequencing of strain KACC 21265.</title>
        <authorList>
            <person name="Heo J."/>
            <person name="Kim S.-J."/>
            <person name="Kim J.-S."/>
            <person name="Hong S.-B."/>
            <person name="Kwon S.-W."/>
        </authorList>
    </citation>
    <scope>NUCLEOTIDE SEQUENCE [LARGE SCALE GENOMIC DNA]</scope>
    <source>
        <strain evidence="1 2">KACC 21265</strain>
    </source>
</reference>
<accession>A0A857JE83</accession>
<organism evidence="1 2">
    <name type="scientific">Xylophilus rhododendri</name>
    <dbReference type="NCBI Taxonomy" id="2697032"/>
    <lineage>
        <taxon>Bacteria</taxon>
        <taxon>Pseudomonadati</taxon>
        <taxon>Pseudomonadota</taxon>
        <taxon>Betaproteobacteria</taxon>
        <taxon>Burkholderiales</taxon>
        <taxon>Xylophilus</taxon>
    </lineage>
</organism>
<dbReference type="RefSeq" id="WP_160555061.1">
    <property type="nucleotide sequence ID" value="NZ_CP047650.1"/>
</dbReference>
<dbReference type="InterPro" id="IPR018531">
    <property type="entry name" value="DUF1993"/>
</dbReference>
<keyword evidence="2" id="KW-1185">Reference proteome</keyword>
<dbReference type="AlphaFoldDB" id="A0A857JE83"/>
<dbReference type="SUPFAM" id="SSF109854">
    <property type="entry name" value="DinB/YfiT-like putative metalloenzymes"/>
    <property type="match status" value="1"/>
</dbReference>
<dbReference type="Pfam" id="PF09351">
    <property type="entry name" value="DUF1993"/>
    <property type="match status" value="1"/>
</dbReference>
<evidence type="ECO:0000313" key="1">
    <source>
        <dbReference type="EMBL" id="QHJ01253.1"/>
    </source>
</evidence>
<dbReference type="Gene3D" id="1.20.120.450">
    <property type="entry name" value="dinb family like domain"/>
    <property type="match status" value="1"/>
</dbReference>
<dbReference type="Proteomes" id="UP000464787">
    <property type="component" value="Chromosome"/>
</dbReference>
<gene>
    <name evidence="1" type="ORF">GT347_26645</name>
</gene>
<proteinExistence type="predicted"/>
<dbReference type="InterPro" id="IPR034660">
    <property type="entry name" value="DinB/YfiT-like"/>
</dbReference>
<dbReference type="PANTHER" id="PTHR36922:SF1">
    <property type="entry name" value="DUF1993 DOMAIN-CONTAINING PROTEIN"/>
    <property type="match status" value="1"/>
</dbReference>